<sequence length="71" mass="7851">MSSSSFRWLVQPGKLIHAIVPIDIISMSVAMVISLRMGKRVKTGVIVKSRAKPRCARKALRSREGQCENNG</sequence>
<keyword evidence="1" id="KW-1133">Transmembrane helix</keyword>
<accession>A0A0K0DFH6</accession>
<proteinExistence type="predicted"/>
<evidence type="ECO:0000313" key="2">
    <source>
        <dbReference type="Proteomes" id="UP000035642"/>
    </source>
</evidence>
<keyword evidence="2" id="KW-1185">Reference proteome</keyword>
<dbReference type="WBParaSite" id="ACAC_0000972001-mRNA-1">
    <property type="protein sequence ID" value="ACAC_0000972001-mRNA-1"/>
    <property type="gene ID" value="ACAC_0000972001"/>
</dbReference>
<organism evidence="2 3">
    <name type="scientific">Angiostrongylus cantonensis</name>
    <name type="common">Rat lungworm</name>
    <dbReference type="NCBI Taxonomy" id="6313"/>
    <lineage>
        <taxon>Eukaryota</taxon>
        <taxon>Metazoa</taxon>
        <taxon>Ecdysozoa</taxon>
        <taxon>Nematoda</taxon>
        <taxon>Chromadorea</taxon>
        <taxon>Rhabditida</taxon>
        <taxon>Rhabditina</taxon>
        <taxon>Rhabditomorpha</taxon>
        <taxon>Strongyloidea</taxon>
        <taxon>Metastrongylidae</taxon>
        <taxon>Angiostrongylus</taxon>
    </lineage>
</organism>
<keyword evidence="1" id="KW-0812">Transmembrane</keyword>
<keyword evidence="1" id="KW-0472">Membrane</keyword>
<protein>
    <submittedName>
        <fullName evidence="3">Transmembrane protein</fullName>
    </submittedName>
</protein>
<evidence type="ECO:0000313" key="3">
    <source>
        <dbReference type="WBParaSite" id="ACAC_0000972001-mRNA-1"/>
    </source>
</evidence>
<name>A0A0K0DFH6_ANGCA</name>
<evidence type="ECO:0000256" key="1">
    <source>
        <dbReference type="SAM" id="Phobius"/>
    </source>
</evidence>
<dbReference type="Proteomes" id="UP000035642">
    <property type="component" value="Unassembled WGS sequence"/>
</dbReference>
<feature type="transmembrane region" description="Helical" evidence="1">
    <location>
        <begin position="15"/>
        <end position="35"/>
    </location>
</feature>
<reference evidence="3" key="2">
    <citation type="submission" date="2017-02" db="UniProtKB">
        <authorList>
            <consortium name="WormBaseParasite"/>
        </authorList>
    </citation>
    <scope>IDENTIFICATION</scope>
</reference>
<reference evidence="2" key="1">
    <citation type="submission" date="2012-09" db="EMBL/GenBank/DDBJ databases">
        <authorList>
            <person name="Martin A.A."/>
        </authorList>
    </citation>
    <scope>NUCLEOTIDE SEQUENCE</scope>
</reference>
<dbReference type="AlphaFoldDB" id="A0A0K0DFH6"/>